<dbReference type="EMBL" id="CAJNNW010010153">
    <property type="protein sequence ID" value="CAE8651782.1"/>
    <property type="molecule type" value="Genomic_DNA"/>
</dbReference>
<sequence>MAPNQGAAPVAMAQEGTVVMQRQLKRRTAAAGRVLAATTFAALAVTYAVLSPSRSEHRRIAAARAESEDGFETGVRLASDDFEEDFPVSAVMPRAGSGSGGVSPAFLSMDEKDGRFCGKEG</sequence>
<feature type="non-terminal residue" evidence="2">
    <location>
        <position position="121"/>
    </location>
</feature>
<evidence type="ECO:0000313" key="2">
    <source>
        <dbReference type="EMBL" id="CAE8651782.1"/>
    </source>
</evidence>
<comment type="caution">
    <text evidence="2">The sequence shown here is derived from an EMBL/GenBank/DDBJ whole genome shotgun (WGS) entry which is preliminary data.</text>
</comment>
<gene>
    <name evidence="2" type="ORF">PGLA2088_LOCUS9247</name>
</gene>
<protein>
    <submittedName>
        <fullName evidence="2">Uncharacterized protein</fullName>
    </submittedName>
</protein>
<name>A0A813IL30_POLGL</name>
<evidence type="ECO:0000256" key="1">
    <source>
        <dbReference type="SAM" id="Phobius"/>
    </source>
</evidence>
<accession>A0A813IL30</accession>
<evidence type="ECO:0000313" key="3">
    <source>
        <dbReference type="Proteomes" id="UP000626109"/>
    </source>
</evidence>
<keyword evidence="1" id="KW-1133">Transmembrane helix</keyword>
<keyword evidence="1" id="KW-0812">Transmembrane</keyword>
<dbReference type="Proteomes" id="UP000626109">
    <property type="component" value="Unassembled WGS sequence"/>
</dbReference>
<keyword evidence="1" id="KW-0472">Membrane</keyword>
<organism evidence="2 3">
    <name type="scientific">Polarella glacialis</name>
    <name type="common">Dinoflagellate</name>
    <dbReference type="NCBI Taxonomy" id="89957"/>
    <lineage>
        <taxon>Eukaryota</taxon>
        <taxon>Sar</taxon>
        <taxon>Alveolata</taxon>
        <taxon>Dinophyceae</taxon>
        <taxon>Suessiales</taxon>
        <taxon>Suessiaceae</taxon>
        <taxon>Polarella</taxon>
    </lineage>
</organism>
<proteinExistence type="predicted"/>
<feature type="transmembrane region" description="Helical" evidence="1">
    <location>
        <begin position="30"/>
        <end position="50"/>
    </location>
</feature>
<reference evidence="2" key="1">
    <citation type="submission" date="2021-02" db="EMBL/GenBank/DDBJ databases">
        <authorList>
            <person name="Dougan E. K."/>
            <person name="Rhodes N."/>
            <person name="Thang M."/>
            <person name="Chan C."/>
        </authorList>
    </citation>
    <scope>NUCLEOTIDE SEQUENCE</scope>
</reference>
<dbReference type="AlphaFoldDB" id="A0A813IL30"/>